<feature type="transmembrane region" description="Helical" evidence="7">
    <location>
        <begin position="217"/>
        <end position="240"/>
    </location>
</feature>
<feature type="transmembrane region" description="Helical" evidence="7">
    <location>
        <begin position="252"/>
        <end position="272"/>
    </location>
</feature>
<evidence type="ECO:0000313" key="9">
    <source>
        <dbReference type="EMBL" id="TGD42373.1"/>
    </source>
</evidence>
<accession>A0ABY2KMT4</accession>
<keyword evidence="6 7" id="KW-0472">Membrane</keyword>
<evidence type="ECO:0000256" key="1">
    <source>
        <dbReference type="ARBA" id="ARBA00004141"/>
    </source>
</evidence>
<evidence type="ECO:0000256" key="6">
    <source>
        <dbReference type="ARBA" id="ARBA00023136"/>
    </source>
</evidence>
<keyword evidence="4 7" id="KW-0812">Transmembrane</keyword>
<keyword evidence="2" id="KW-0328">Glycosyltransferase</keyword>
<dbReference type="InterPro" id="IPR007831">
    <property type="entry name" value="T2SS_GspE_N"/>
</dbReference>
<dbReference type="InterPro" id="IPR037257">
    <property type="entry name" value="T2SS_E_N_sf"/>
</dbReference>
<dbReference type="EMBL" id="RPEM01000009">
    <property type="protein sequence ID" value="TGD42373.1"/>
    <property type="molecule type" value="Genomic_DNA"/>
</dbReference>
<dbReference type="SUPFAM" id="SSF53448">
    <property type="entry name" value="Nucleotide-diphospho-sugar transferases"/>
    <property type="match status" value="1"/>
</dbReference>
<evidence type="ECO:0000259" key="8">
    <source>
        <dbReference type="Pfam" id="PF05157"/>
    </source>
</evidence>
<dbReference type="Proteomes" id="UP000297741">
    <property type="component" value="Unassembled WGS sequence"/>
</dbReference>
<dbReference type="InterPro" id="IPR029044">
    <property type="entry name" value="Nucleotide-diphossugar_trans"/>
</dbReference>
<protein>
    <submittedName>
        <fullName evidence="9">Glycosyltransferase</fullName>
    </submittedName>
</protein>
<proteinExistence type="predicted"/>
<feature type="transmembrane region" description="Helical" evidence="7">
    <location>
        <begin position="192"/>
        <end position="210"/>
    </location>
</feature>
<comment type="caution">
    <text evidence="9">The sequence shown here is derived from an EMBL/GenBank/DDBJ whole genome shotgun (WGS) entry which is preliminary data.</text>
</comment>
<keyword evidence="5 7" id="KW-1133">Transmembrane helix</keyword>
<comment type="subcellular location">
    <subcellularLocation>
        <location evidence="1">Membrane</location>
        <topology evidence="1">Multi-pass membrane protein</topology>
    </subcellularLocation>
</comment>
<feature type="transmembrane region" description="Helical" evidence="7">
    <location>
        <begin position="550"/>
        <end position="569"/>
    </location>
</feature>
<name>A0ABY2KMT4_9RHOB</name>
<feature type="transmembrane region" description="Helical" evidence="7">
    <location>
        <begin position="509"/>
        <end position="530"/>
    </location>
</feature>
<feature type="transmembrane region" description="Helical" evidence="7">
    <location>
        <begin position="581"/>
        <end position="601"/>
    </location>
</feature>
<evidence type="ECO:0000256" key="4">
    <source>
        <dbReference type="ARBA" id="ARBA00022692"/>
    </source>
</evidence>
<dbReference type="PANTHER" id="PTHR43867">
    <property type="entry name" value="CELLULOSE SYNTHASE CATALYTIC SUBUNIT A [UDP-FORMING]"/>
    <property type="match status" value="1"/>
</dbReference>
<keyword evidence="3" id="KW-0808">Transferase</keyword>
<sequence>MAMYNPPPSSGQAAVAPVPVAAFPAPTKAETLGVVLLRDGLVQGDALVNALAQQKRRHGRVTDVLLSHAALPPDQMYAAVAAHWETSVIDPAQSPPDLHLMDHLGAGACLRKSMLPWRNVGGATVIATAEPEDFDTHRAHLTALFGPVAMAITSRSAVQHTVLALRGAQLVHAAETRVPGSESCRTFGGARLLVPLLATAALAAALSLVWPMAMLWLLTGWTFLSLLALTLLKAGAGLAAGLRPPPAPPPTLIARLPIVSVIVALFGESDIAPRLVRRLGKLDYPRELLDIVLVTEADDHQTQAALAEADLPPWMRIVVVPEGRIKTKPRALNFALDHCRGSIIGVYDAEDAPESDQIRRIVHRFYQRGPDVACLQGVLDFYNPTTNWLSRCFTIEYATWFRLVLPGLQRLGLPIPLGGTSLFFRRAALEELGGWDAHNVTEDADLGMRLYRHGYRTELVCTVTGEEANCRPLPWIRQRSRWLKGYMMTWATHMRAPRLLWRQLGPWKFAGFQVLFLCTLSQFVLLPVLWSFWLPMLGLPHPIADALPVAATWALIGLLALTEVVNLTLHLSALHLSGHRFSRWWVLLMHLYFPLGALASYKAGWEVLRKPFFWDKTAHGHFDPRDG</sequence>
<evidence type="ECO:0000256" key="2">
    <source>
        <dbReference type="ARBA" id="ARBA00022676"/>
    </source>
</evidence>
<dbReference type="PANTHER" id="PTHR43867:SF2">
    <property type="entry name" value="CELLULOSE SYNTHASE CATALYTIC SUBUNIT A [UDP-FORMING]"/>
    <property type="match status" value="1"/>
</dbReference>
<evidence type="ECO:0000256" key="7">
    <source>
        <dbReference type="SAM" id="Phobius"/>
    </source>
</evidence>
<feature type="domain" description="Type II secretion system protein GspE N-terminal" evidence="8">
    <location>
        <begin position="87"/>
        <end position="166"/>
    </location>
</feature>
<dbReference type="Pfam" id="PF13641">
    <property type="entry name" value="Glyco_tranf_2_3"/>
    <property type="match status" value="1"/>
</dbReference>
<dbReference type="Pfam" id="PF05157">
    <property type="entry name" value="MshEN"/>
    <property type="match status" value="1"/>
</dbReference>
<evidence type="ECO:0000256" key="3">
    <source>
        <dbReference type="ARBA" id="ARBA00022679"/>
    </source>
</evidence>
<evidence type="ECO:0000313" key="10">
    <source>
        <dbReference type="Proteomes" id="UP000297741"/>
    </source>
</evidence>
<dbReference type="SUPFAM" id="SSF160246">
    <property type="entry name" value="EspE N-terminal domain-like"/>
    <property type="match status" value="1"/>
</dbReference>
<dbReference type="InterPro" id="IPR050321">
    <property type="entry name" value="Glycosyltr_2/OpgH_subfam"/>
</dbReference>
<reference evidence="9 10" key="1">
    <citation type="submission" date="2018-11" db="EMBL/GenBank/DDBJ databases">
        <title>Tabrizicola sp. isolated from sediment of alpine lake.</title>
        <authorList>
            <person name="Liu Z."/>
        </authorList>
    </citation>
    <scope>NUCLEOTIDE SEQUENCE [LARGE SCALE GENOMIC DNA]</scope>
    <source>
        <strain evidence="9 10">DRYC-M-16</strain>
    </source>
</reference>
<organism evidence="9 10">
    <name type="scientific">Pseudotabrizicola sediminis</name>
    <dbReference type="NCBI Taxonomy" id="2486418"/>
    <lineage>
        <taxon>Bacteria</taxon>
        <taxon>Pseudomonadati</taxon>
        <taxon>Pseudomonadota</taxon>
        <taxon>Alphaproteobacteria</taxon>
        <taxon>Rhodobacterales</taxon>
        <taxon>Paracoccaceae</taxon>
        <taxon>Pseudotabrizicola</taxon>
    </lineage>
</organism>
<keyword evidence="10" id="KW-1185">Reference proteome</keyword>
<gene>
    <name evidence="9" type="ORF">EEB11_13875</name>
</gene>
<dbReference type="Gene3D" id="3.90.550.10">
    <property type="entry name" value="Spore Coat Polysaccharide Biosynthesis Protein SpsA, Chain A"/>
    <property type="match status" value="1"/>
</dbReference>
<evidence type="ECO:0000256" key="5">
    <source>
        <dbReference type="ARBA" id="ARBA00022989"/>
    </source>
</evidence>